<proteinExistence type="predicted"/>
<accession>A0A9X1I6Y9</accession>
<dbReference type="Proteomes" id="UP001139286">
    <property type="component" value="Unassembled WGS sequence"/>
</dbReference>
<evidence type="ECO:0000313" key="3">
    <source>
        <dbReference type="Proteomes" id="UP001139286"/>
    </source>
</evidence>
<dbReference type="AlphaFoldDB" id="A0A9X1I6Y9"/>
<gene>
    <name evidence="2" type="ORF">LG651_12045</name>
</gene>
<evidence type="ECO:0000256" key="1">
    <source>
        <dbReference type="SAM" id="Coils"/>
    </source>
</evidence>
<protein>
    <submittedName>
        <fullName evidence="2">Uncharacterized protein</fullName>
    </submittedName>
</protein>
<dbReference type="EMBL" id="JAJAPX010000005">
    <property type="protein sequence ID" value="MCB4808980.1"/>
    <property type="molecule type" value="Genomic_DNA"/>
</dbReference>
<name>A0A9X1I6Y9_9FLAO</name>
<reference evidence="2" key="1">
    <citation type="submission" date="2021-10" db="EMBL/GenBank/DDBJ databases">
        <title>Tamlana sargassums sp. nov., and Tamlana laminarinivorans sp. nov., two new bacteria isolated from the brown alga.</title>
        <authorList>
            <person name="Li J."/>
        </authorList>
    </citation>
    <scope>NUCLEOTIDE SEQUENCE</scope>
    <source>
        <strain evidence="2">62-3</strain>
    </source>
</reference>
<comment type="caution">
    <text evidence="2">The sequence shown here is derived from an EMBL/GenBank/DDBJ whole genome shotgun (WGS) entry which is preliminary data.</text>
</comment>
<evidence type="ECO:0000313" key="2">
    <source>
        <dbReference type="EMBL" id="MCB4808980.1"/>
    </source>
</evidence>
<dbReference type="RefSeq" id="WP_226696375.1">
    <property type="nucleotide sequence ID" value="NZ_JAJAPX010000005.1"/>
</dbReference>
<organism evidence="2 3">
    <name type="scientific">Neotamlana sargassicola</name>
    <dbReference type="NCBI Taxonomy" id="2883125"/>
    <lineage>
        <taxon>Bacteria</taxon>
        <taxon>Pseudomonadati</taxon>
        <taxon>Bacteroidota</taxon>
        <taxon>Flavobacteriia</taxon>
        <taxon>Flavobacteriales</taxon>
        <taxon>Flavobacteriaceae</taxon>
        <taxon>Neotamlana</taxon>
    </lineage>
</organism>
<keyword evidence="3" id="KW-1185">Reference proteome</keyword>
<feature type="coiled-coil region" evidence="1">
    <location>
        <begin position="75"/>
        <end position="102"/>
    </location>
</feature>
<sequence>MPLPEKSQVICGINAFGLEEKDDMSLGLNDFLKERNTINEIEVQSNKLLTLYKNHLKSNLKMLDFLSFLEEKLTLNLKTDQLSEVKQMKMKLQNDIVELTDKINLLD</sequence>
<keyword evidence="1" id="KW-0175">Coiled coil</keyword>